<sequence length="147" mass="16506">MSKVWMIVALMCGALLWAAPAAQAKTARASVPAEDAAQVKAKLDSFVAEYVQRCNTSVNSCRTKPTVVPRDGRMVATYIEIDPASVEIEVFPTKDKHFTYMAKLMYVEHTYESVGNTQEEALQGAYKRVKSRRLTELPRYAQGKWQN</sequence>
<protein>
    <submittedName>
        <fullName evidence="2">Uncharacterized protein</fullName>
    </submittedName>
</protein>
<dbReference type="AlphaFoldDB" id="A0A9D2HBW3"/>
<evidence type="ECO:0000313" key="3">
    <source>
        <dbReference type="Proteomes" id="UP000824225"/>
    </source>
</evidence>
<name>A0A9D2HBW3_9BACT</name>
<dbReference type="EMBL" id="DXAN01000010">
    <property type="protein sequence ID" value="HJA08333.1"/>
    <property type="molecule type" value="Genomic_DNA"/>
</dbReference>
<evidence type="ECO:0000256" key="1">
    <source>
        <dbReference type="SAM" id="SignalP"/>
    </source>
</evidence>
<evidence type="ECO:0000313" key="2">
    <source>
        <dbReference type="EMBL" id="HJA08333.1"/>
    </source>
</evidence>
<comment type="caution">
    <text evidence="2">The sequence shown here is derived from an EMBL/GenBank/DDBJ whole genome shotgun (WGS) entry which is preliminary data.</text>
</comment>
<feature type="signal peptide" evidence="1">
    <location>
        <begin position="1"/>
        <end position="24"/>
    </location>
</feature>
<organism evidence="2 3">
    <name type="scientific">Candidatus Mailhella merdigallinarum</name>
    <dbReference type="NCBI Taxonomy" id="2838658"/>
    <lineage>
        <taxon>Bacteria</taxon>
        <taxon>Pseudomonadati</taxon>
        <taxon>Thermodesulfobacteriota</taxon>
        <taxon>Desulfovibrionia</taxon>
        <taxon>Desulfovibrionales</taxon>
        <taxon>Desulfovibrionaceae</taxon>
        <taxon>Mailhella</taxon>
    </lineage>
</organism>
<gene>
    <name evidence="2" type="ORF">H9962_03975</name>
</gene>
<accession>A0A9D2HBW3</accession>
<reference evidence="2" key="1">
    <citation type="journal article" date="2021" name="PeerJ">
        <title>Extensive microbial diversity within the chicken gut microbiome revealed by metagenomics and culture.</title>
        <authorList>
            <person name="Gilroy R."/>
            <person name="Ravi A."/>
            <person name="Getino M."/>
            <person name="Pursley I."/>
            <person name="Horton D.L."/>
            <person name="Alikhan N.F."/>
            <person name="Baker D."/>
            <person name="Gharbi K."/>
            <person name="Hall N."/>
            <person name="Watson M."/>
            <person name="Adriaenssens E.M."/>
            <person name="Foster-Nyarko E."/>
            <person name="Jarju S."/>
            <person name="Secka A."/>
            <person name="Antonio M."/>
            <person name="Oren A."/>
            <person name="Chaudhuri R.R."/>
            <person name="La Ragione R."/>
            <person name="Hildebrand F."/>
            <person name="Pallen M.J."/>
        </authorList>
    </citation>
    <scope>NUCLEOTIDE SEQUENCE</scope>
    <source>
        <strain evidence="2">CHK186-16707</strain>
    </source>
</reference>
<feature type="chain" id="PRO_5039174690" evidence="1">
    <location>
        <begin position="25"/>
        <end position="147"/>
    </location>
</feature>
<keyword evidence="1" id="KW-0732">Signal</keyword>
<dbReference type="Proteomes" id="UP000824225">
    <property type="component" value="Unassembled WGS sequence"/>
</dbReference>
<proteinExistence type="predicted"/>
<reference evidence="2" key="2">
    <citation type="submission" date="2021-04" db="EMBL/GenBank/DDBJ databases">
        <authorList>
            <person name="Gilroy R."/>
        </authorList>
    </citation>
    <scope>NUCLEOTIDE SEQUENCE</scope>
    <source>
        <strain evidence="2">CHK186-16707</strain>
    </source>
</reference>